<dbReference type="GeneID" id="94426084"/>
<feature type="region of interest" description="Disordered" evidence="1">
    <location>
        <begin position="458"/>
        <end position="478"/>
    </location>
</feature>
<gene>
    <name evidence="2" type="ORF">CSUI_002674</name>
</gene>
<evidence type="ECO:0000313" key="3">
    <source>
        <dbReference type="Proteomes" id="UP000221165"/>
    </source>
</evidence>
<feature type="region of interest" description="Disordered" evidence="1">
    <location>
        <begin position="661"/>
        <end position="692"/>
    </location>
</feature>
<feature type="compositionally biased region" description="Polar residues" evidence="1">
    <location>
        <begin position="417"/>
        <end position="439"/>
    </location>
</feature>
<dbReference type="RefSeq" id="XP_067925149.1">
    <property type="nucleotide sequence ID" value="XM_068062873.1"/>
</dbReference>
<feature type="region of interest" description="Disordered" evidence="1">
    <location>
        <begin position="71"/>
        <end position="94"/>
    </location>
</feature>
<accession>A0A2C6L8A3</accession>
<dbReference type="Proteomes" id="UP000221165">
    <property type="component" value="Unassembled WGS sequence"/>
</dbReference>
<feature type="region of interest" description="Disordered" evidence="1">
    <location>
        <begin position="244"/>
        <end position="287"/>
    </location>
</feature>
<name>A0A2C6L8A3_9APIC</name>
<reference evidence="2 3" key="1">
    <citation type="journal article" date="2017" name="Int. J. Parasitol.">
        <title>The genome of the protozoan parasite Cystoisospora suis and a reverse vaccinology approach to identify vaccine candidates.</title>
        <authorList>
            <person name="Palmieri N."/>
            <person name="Shrestha A."/>
            <person name="Ruttkowski B."/>
            <person name="Beck T."/>
            <person name="Vogl C."/>
            <person name="Tomley F."/>
            <person name="Blake D.P."/>
            <person name="Joachim A."/>
        </authorList>
    </citation>
    <scope>NUCLEOTIDE SEQUENCE [LARGE SCALE GENOMIC DNA]</scope>
    <source>
        <strain evidence="2 3">Wien I</strain>
    </source>
</reference>
<evidence type="ECO:0000256" key="1">
    <source>
        <dbReference type="SAM" id="MobiDB-lite"/>
    </source>
</evidence>
<feature type="compositionally biased region" description="Polar residues" evidence="1">
    <location>
        <begin position="71"/>
        <end position="83"/>
    </location>
</feature>
<evidence type="ECO:0000313" key="2">
    <source>
        <dbReference type="EMBL" id="PHJ23473.1"/>
    </source>
</evidence>
<sequence length="753" mass="80560">MSLCTFSARGIQVVLFCSHLQTPVSISSFLRDALRPPDPGMKALLRRLFISFSRLEAVYSLLREQTAGFSARTQAESEQPSLQRSRERQTGTASLLGSAHFGASDETAACVGRQDAGREDGLHTTCPHSDKAQNTLSRPAVEAAFRALSTIRSVAMKLTGDFRGSSPRGLDNALHSASQSHLMRVAVQSAVTRARAVGHFLDVFLALRRRRGAAVLGADSRTSGNRLRRAVPEGTTVNGSRVFGVPSLDEASNGTSLDLRQPTRQGNTASVSSAVPPQTMSTSFDRGPCVPANKSGFASRPFVEKCWLCSLLPSERRLLRAAIENIERLADGSVHHCLENSDQLLQARGLSDKTLFGSLSSIPEMLSPGASRETDMRGGSGEGTEGFSLPSSSTSVCHHGGGGRSGDALSEGPRMTLWSSVQQETSDVPHSQSGESGQVLSAEGSPFVIAVESRKGGATQQSKATHVFSRDASQQPTELTKLTARPQCSDRIMEGKAGVQLLCQSASRAVSPDGLLRVEQRSESPSKVRSRGHVAEVRSTTANKLAPSSSLGKGRYNSFSIVNPTQGYQLRTVENGAREALGKLFRLAEATLLSSSVFSSPSHFPDERSDDNRQPVKSITRFERTVGHPALSGGASARLAEAFALFKALVQAGGGAEVPMPFPGKSAGRPVSVLESGGRTRDSQRKTEETEKWTEEESVFRRQREGAARVPGERSDQEEMRLWVVPDVAAFNALLNACAQAGHLALAHAVFTT</sequence>
<feature type="region of interest" description="Disordered" evidence="1">
    <location>
        <begin position="361"/>
        <end position="440"/>
    </location>
</feature>
<comment type="caution">
    <text evidence="2">The sequence shown here is derived from an EMBL/GenBank/DDBJ whole genome shotgun (WGS) entry which is preliminary data.</text>
</comment>
<feature type="compositionally biased region" description="Polar residues" evidence="1">
    <location>
        <begin position="250"/>
        <end position="284"/>
    </location>
</feature>
<dbReference type="AlphaFoldDB" id="A0A2C6L8A3"/>
<feature type="compositionally biased region" description="Basic and acidic residues" evidence="1">
    <location>
        <begin position="678"/>
        <end position="692"/>
    </location>
</feature>
<keyword evidence="3" id="KW-1185">Reference proteome</keyword>
<organism evidence="2 3">
    <name type="scientific">Cystoisospora suis</name>
    <dbReference type="NCBI Taxonomy" id="483139"/>
    <lineage>
        <taxon>Eukaryota</taxon>
        <taxon>Sar</taxon>
        <taxon>Alveolata</taxon>
        <taxon>Apicomplexa</taxon>
        <taxon>Conoidasida</taxon>
        <taxon>Coccidia</taxon>
        <taxon>Eucoccidiorida</taxon>
        <taxon>Eimeriorina</taxon>
        <taxon>Sarcocystidae</taxon>
        <taxon>Cystoisospora</taxon>
    </lineage>
</organism>
<protein>
    <submittedName>
        <fullName evidence="2">Ppr repeat-containing protein</fullName>
    </submittedName>
</protein>
<proteinExistence type="predicted"/>
<dbReference type="EMBL" id="MIGC01001103">
    <property type="protein sequence ID" value="PHJ23473.1"/>
    <property type="molecule type" value="Genomic_DNA"/>
</dbReference>
<dbReference type="VEuPathDB" id="ToxoDB:CSUI_002674"/>